<accession>A0A0C2ILN0</accession>
<evidence type="ECO:0000313" key="2">
    <source>
        <dbReference type="EMBL" id="KII66334.1"/>
    </source>
</evidence>
<gene>
    <name evidence="2" type="ORF">RF11_14225</name>
</gene>
<dbReference type="OrthoDB" id="5946211at2759"/>
<dbReference type="AlphaFoldDB" id="A0A0C2ILN0"/>
<dbReference type="InterPro" id="IPR006461">
    <property type="entry name" value="PLAC_motif_containing"/>
</dbReference>
<organism evidence="2 3">
    <name type="scientific">Thelohanellus kitauei</name>
    <name type="common">Myxosporean</name>
    <dbReference type="NCBI Taxonomy" id="669202"/>
    <lineage>
        <taxon>Eukaryota</taxon>
        <taxon>Metazoa</taxon>
        <taxon>Cnidaria</taxon>
        <taxon>Myxozoa</taxon>
        <taxon>Myxosporea</taxon>
        <taxon>Bivalvulida</taxon>
        <taxon>Platysporina</taxon>
        <taxon>Myxobolidae</taxon>
        <taxon>Thelohanellus</taxon>
    </lineage>
</organism>
<comment type="similarity">
    <text evidence="1">Belongs to the cornifelin family.</text>
</comment>
<dbReference type="Proteomes" id="UP000031668">
    <property type="component" value="Unassembled WGS sequence"/>
</dbReference>
<protein>
    <submittedName>
        <fullName evidence="2">Uncharacterized protein</fullName>
    </submittedName>
</protein>
<reference evidence="2 3" key="1">
    <citation type="journal article" date="2014" name="Genome Biol. Evol.">
        <title>The genome of the myxosporean Thelohanellus kitauei shows adaptations to nutrient acquisition within its fish host.</title>
        <authorList>
            <person name="Yang Y."/>
            <person name="Xiong J."/>
            <person name="Zhou Z."/>
            <person name="Huo F."/>
            <person name="Miao W."/>
            <person name="Ran C."/>
            <person name="Liu Y."/>
            <person name="Zhang J."/>
            <person name="Feng J."/>
            <person name="Wang M."/>
            <person name="Wang M."/>
            <person name="Wang L."/>
            <person name="Yao B."/>
        </authorList>
    </citation>
    <scope>NUCLEOTIDE SEQUENCE [LARGE SCALE GENOMIC DNA]</scope>
    <source>
        <strain evidence="2">Wuqing</strain>
    </source>
</reference>
<evidence type="ECO:0000313" key="3">
    <source>
        <dbReference type="Proteomes" id="UP000031668"/>
    </source>
</evidence>
<dbReference type="Pfam" id="PF04749">
    <property type="entry name" value="PLAC8"/>
    <property type="match status" value="1"/>
</dbReference>
<proteinExistence type="inferred from homology"/>
<keyword evidence="3" id="KW-1185">Reference proteome</keyword>
<comment type="caution">
    <text evidence="2">The sequence shown here is derived from an EMBL/GenBank/DDBJ whole genome shotgun (WGS) entry which is preliminary data.</text>
</comment>
<name>A0A0C2ILN0_THEKT</name>
<dbReference type="PANTHER" id="PTHR15907">
    <property type="entry name" value="DUF614 FAMILY PROTEIN-RELATED"/>
    <property type="match status" value="1"/>
</dbReference>
<dbReference type="EMBL" id="JWZT01003552">
    <property type="protein sequence ID" value="KII66334.1"/>
    <property type="molecule type" value="Genomic_DNA"/>
</dbReference>
<sequence length="228" mass="25773">MSGEKEFQQATRIPQEVEFQQDTAIPLDEEIHDSKIPHDTQYQQDTKIFLGTEFGQHSNISQEAGLQKNTTIHKEAEFYDTKKTLEAQFQHDPKISIDAALLLRTPYMQAPEKADGTQILQSAEVAKGRNFKQGICGCCTNCDSFLGSCFFPCIELGYIAEKLGENFYLFCCLDLIAPWFPVIYLRETIREQRNIEGSLAEDTLLGVCCYCCTVSQMATVFLFFISGT</sequence>
<dbReference type="NCBIfam" id="TIGR01571">
    <property type="entry name" value="A_thal_Cys_rich"/>
    <property type="match status" value="1"/>
</dbReference>
<evidence type="ECO:0000256" key="1">
    <source>
        <dbReference type="ARBA" id="ARBA00009024"/>
    </source>
</evidence>